<evidence type="ECO:0000313" key="3">
    <source>
        <dbReference type="EMBL" id="KAF5816343.1"/>
    </source>
</evidence>
<comment type="caution">
    <text evidence="3">The sequence shown here is derived from an EMBL/GenBank/DDBJ whole genome shotgun (WGS) entry which is preliminary data.</text>
</comment>
<dbReference type="AlphaFoldDB" id="A0A9K3JIZ2"/>
<dbReference type="EC" id="2.5.1.18" evidence="3"/>
<feature type="domain" description="Myb-like" evidence="2">
    <location>
        <begin position="98"/>
        <end position="167"/>
    </location>
</feature>
<sequence>MDPSWGTSQFPFSGFQQVQQTPNAFSQMSQLQQVQQYQALQQFMQRNTFEQLQSQSQPPVQLEDDDEEVVPESPPQELTRKKNKGKGKKVVEPETAEKPKPRGRPWTKVEEEALAMAYVKASTCPIVGNNQSGTSFWRKTTERFNAIMEHGPARDIESVSAKWRKMIKVVNAFNQIYNQIYLNHPSGSNDADILNLAIAKWDSENSTPFPHFRAWNVVKKEQKWKPVPNEVATAKRTKTSESGSYSAGGSTARCQIDINDDPEDDEDVLPVHESERPPGRDKAKKEAAAKRKVAGSSGGGGPSVGGGSSGGRGEKASSKMDDLISEFREFKQFAAEKYSHKKNVSSDYARAEDFRIMRLDLDSVPEDEREVYRRMKEEVKKKWTS</sequence>
<dbReference type="EMBL" id="MNCJ02000318">
    <property type="protein sequence ID" value="KAF5816343.1"/>
    <property type="molecule type" value="Genomic_DNA"/>
</dbReference>
<keyword evidence="4" id="KW-1185">Reference proteome</keyword>
<dbReference type="InterPro" id="IPR029466">
    <property type="entry name" value="NAM-associated_C"/>
</dbReference>
<dbReference type="PANTHER" id="PTHR45023:SF13">
    <property type="entry name" value="PUTATIVE-RELATED"/>
    <property type="match status" value="1"/>
</dbReference>
<gene>
    <name evidence="3" type="ORF">HanXRQr2_Chr03g0133321</name>
</gene>
<feature type="region of interest" description="Disordered" evidence="1">
    <location>
        <begin position="49"/>
        <end position="105"/>
    </location>
</feature>
<feature type="compositionally biased region" description="Basic and acidic residues" evidence="1">
    <location>
        <begin position="269"/>
        <end position="289"/>
    </location>
</feature>
<reference evidence="3" key="2">
    <citation type="submission" date="2020-06" db="EMBL/GenBank/DDBJ databases">
        <title>Helianthus annuus Genome sequencing and assembly Release 2.</title>
        <authorList>
            <person name="Gouzy J."/>
            <person name="Langlade N."/>
            <person name="Munos S."/>
        </authorList>
    </citation>
    <scope>NUCLEOTIDE SEQUENCE</scope>
    <source>
        <tissue evidence="3">Leaves</tissue>
    </source>
</reference>
<dbReference type="Gramene" id="mRNA:HanXRQr2_Chr03g0133321">
    <property type="protein sequence ID" value="mRNA:HanXRQr2_Chr03g0133321"/>
    <property type="gene ID" value="HanXRQr2_Chr03g0133321"/>
</dbReference>
<dbReference type="Pfam" id="PF14303">
    <property type="entry name" value="NAM-associated"/>
    <property type="match status" value="1"/>
</dbReference>
<organism evidence="3 4">
    <name type="scientific">Helianthus annuus</name>
    <name type="common">Common sunflower</name>
    <dbReference type="NCBI Taxonomy" id="4232"/>
    <lineage>
        <taxon>Eukaryota</taxon>
        <taxon>Viridiplantae</taxon>
        <taxon>Streptophyta</taxon>
        <taxon>Embryophyta</taxon>
        <taxon>Tracheophyta</taxon>
        <taxon>Spermatophyta</taxon>
        <taxon>Magnoliopsida</taxon>
        <taxon>eudicotyledons</taxon>
        <taxon>Gunneridae</taxon>
        <taxon>Pentapetalae</taxon>
        <taxon>asterids</taxon>
        <taxon>campanulids</taxon>
        <taxon>Asterales</taxon>
        <taxon>Asteraceae</taxon>
        <taxon>Asteroideae</taxon>
        <taxon>Heliantheae alliance</taxon>
        <taxon>Heliantheae</taxon>
        <taxon>Helianthus</taxon>
    </lineage>
</organism>
<evidence type="ECO:0000259" key="2">
    <source>
        <dbReference type="PROSITE" id="PS50090"/>
    </source>
</evidence>
<feature type="compositionally biased region" description="Acidic residues" evidence="1">
    <location>
        <begin position="258"/>
        <end position="268"/>
    </location>
</feature>
<accession>A0A9K3JIZ2</accession>
<name>A0A9K3JIZ2_HELAN</name>
<dbReference type="GO" id="GO:0004364">
    <property type="term" value="F:glutathione transferase activity"/>
    <property type="evidence" value="ECO:0007669"/>
    <property type="project" value="UniProtKB-EC"/>
</dbReference>
<evidence type="ECO:0000256" key="1">
    <source>
        <dbReference type="SAM" id="MobiDB-lite"/>
    </source>
</evidence>
<dbReference type="PANTHER" id="PTHR45023">
    <property type="match status" value="1"/>
</dbReference>
<feature type="compositionally biased region" description="Gly residues" evidence="1">
    <location>
        <begin position="296"/>
        <end position="311"/>
    </location>
</feature>
<reference evidence="3" key="1">
    <citation type="journal article" date="2017" name="Nature">
        <title>The sunflower genome provides insights into oil metabolism, flowering and Asterid evolution.</title>
        <authorList>
            <person name="Badouin H."/>
            <person name="Gouzy J."/>
            <person name="Grassa C.J."/>
            <person name="Murat F."/>
            <person name="Staton S.E."/>
            <person name="Cottret L."/>
            <person name="Lelandais-Briere C."/>
            <person name="Owens G.L."/>
            <person name="Carrere S."/>
            <person name="Mayjonade B."/>
            <person name="Legrand L."/>
            <person name="Gill N."/>
            <person name="Kane N.C."/>
            <person name="Bowers J.E."/>
            <person name="Hubner S."/>
            <person name="Bellec A."/>
            <person name="Berard A."/>
            <person name="Berges H."/>
            <person name="Blanchet N."/>
            <person name="Boniface M.C."/>
            <person name="Brunel D."/>
            <person name="Catrice O."/>
            <person name="Chaidir N."/>
            <person name="Claudel C."/>
            <person name="Donnadieu C."/>
            <person name="Faraut T."/>
            <person name="Fievet G."/>
            <person name="Helmstetter N."/>
            <person name="King M."/>
            <person name="Knapp S.J."/>
            <person name="Lai Z."/>
            <person name="Le Paslier M.C."/>
            <person name="Lippi Y."/>
            <person name="Lorenzon L."/>
            <person name="Mandel J.R."/>
            <person name="Marage G."/>
            <person name="Marchand G."/>
            <person name="Marquand E."/>
            <person name="Bret-Mestries E."/>
            <person name="Morien E."/>
            <person name="Nambeesan S."/>
            <person name="Nguyen T."/>
            <person name="Pegot-Espagnet P."/>
            <person name="Pouilly N."/>
            <person name="Raftis F."/>
            <person name="Sallet E."/>
            <person name="Schiex T."/>
            <person name="Thomas J."/>
            <person name="Vandecasteele C."/>
            <person name="Vares D."/>
            <person name="Vear F."/>
            <person name="Vautrin S."/>
            <person name="Crespi M."/>
            <person name="Mangin B."/>
            <person name="Burke J.M."/>
            <person name="Salse J."/>
            <person name="Munos S."/>
            <person name="Vincourt P."/>
            <person name="Rieseberg L.H."/>
            <person name="Langlade N.B."/>
        </authorList>
    </citation>
    <scope>NUCLEOTIDE SEQUENCE</scope>
    <source>
        <tissue evidence="3">Leaves</tissue>
    </source>
</reference>
<keyword evidence="3" id="KW-0808">Transferase</keyword>
<feature type="compositionally biased region" description="Polar residues" evidence="1">
    <location>
        <begin position="240"/>
        <end position="253"/>
    </location>
</feature>
<feature type="region of interest" description="Disordered" evidence="1">
    <location>
        <begin position="226"/>
        <end position="320"/>
    </location>
</feature>
<proteinExistence type="predicted"/>
<feature type="compositionally biased region" description="Basic and acidic residues" evidence="1">
    <location>
        <begin position="89"/>
        <end position="100"/>
    </location>
</feature>
<dbReference type="Proteomes" id="UP000215914">
    <property type="component" value="Unassembled WGS sequence"/>
</dbReference>
<dbReference type="PROSITE" id="PS50090">
    <property type="entry name" value="MYB_LIKE"/>
    <property type="match status" value="1"/>
</dbReference>
<protein>
    <submittedName>
        <fullName evidence="3">Glutathione transferase transcription factor MYB family</fullName>
        <ecNumber evidence="3">2.5.1.18</ecNumber>
    </submittedName>
</protein>
<evidence type="ECO:0000313" key="4">
    <source>
        <dbReference type="Proteomes" id="UP000215914"/>
    </source>
</evidence>
<feature type="compositionally biased region" description="Low complexity" evidence="1">
    <location>
        <begin position="49"/>
        <end position="61"/>
    </location>
</feature>
<dbReference type="InterPro" id="IPR001005">
    <property type="entry name" value="SANT/Myb"/>
</dbReference>